<dbReference type="EMBL" id="JASBWS010000007">
    <property type="protein sequence ID" value="KAJ9114857.1"/>
    <property type="molecule type" value="Genomic_DNA"/>
</dbReference>
<accession>A0ACC2WWD7</accession>
<gene>
    <name evidence="1" type="ORF">QFC20_001228</name>
</gene>
<sequence>MSNSTPETLPHLAPELATITQSANDTITQEEPMAAQPSSSKGKAKERDPQLRYCEPYYHPYRTNVKQRWIGRQILEVISTEFRDRSVDYYRHALASGVTKVNGNVVGPEYILKNGDRIEHEPPVTKSPILLLHRDDEKQFIVISKPGSVTSLYTPREGVNRLDRLTSGLMILALTGKASTGLAEEFIKGHVKKEYLARVNGQFPEEEIVVNQSLLTIDRQMGVVICTPDGKDAKTIFKRVHYDAARNHSVVHCKPITGRTHQIRVHLQYIGHPIVNDPLYGTSEIWGPNLGRGGVDLTPDIPAEGEATDDPTMTGGTDTPSTLASIEARLRGQEALPSAKLQQKFNWKLEKELIRLRGEGNNKSAGGGNSGSGTPGSELLPREMEDDTVVGGSPIYLSREAREIVAKLRRQKDEQEDWAKWSEVVYRMKEAAAQQAEGSEEALLMQFEEVPEGFCEECHIPLAPDPKPDTLFIYLHAWRYTTERLGCWETPMPKWADVDWDGLVA</sequence>
<organism evidence="1 2">
    <name type="scientific">Naganishia adeliensis</name>
    <dbReference type="NCBI Taxonomy" id="92952"/>
    <lineage>
        <taxon>Eukaryota</taxon>
        <taxon>Fungi</taxon>
        <taxon>Dikarya</taxon>
        <taxon>Basidiomycota</taxon>
        <taxon>Agaricomycotina</taxon>
        <taxon>Tremellomycetes</taxon>
        <taxon>Filobasidiales</taxon>
        <taxon>Filobasidiaceae</taxon>
        <taxon>Naganishia</taxon>
    </lineage>
</organism>
<evidence type="ECO:0000313" key="1">
    <source>
        <dbReference type="EMBL" id="KAJ9114857.1"/>
    </source>
</evidence>
<keyword evidence="2" id="KW-1185">Reference proteome</keyword>
<evidence type="ECO:0000313" key="2">
    <source>
        <dbReference type="Proteomes" id="UP001230649"/>
    </source>
</evidence>
<name>A0ACC2WWD7_9TREE</name>
<dbReference type="Proteomes" id="UP001230649">
    <property type="component" value="Unassembled WGS sequence"/>
</dbReference>
<reference evidence="1" key="1">
    <citation type="submission" date="2023-04" db="EMBL/GenBank/DDBJ databases">
        <title>Draft Genome sequencing of Naganishia species isolated from polar environments using Oxford Nanopore Technology.</title>
        <authorList>
            <person name="Leo P."/>
            <person name="Venkateswaran K."/>
        </authorList>
    </citation>
    <scope>NUCLEOTIDE SEQUENCE</scope>
    <source>
        <strain evidence="1">MNA-CCFEE 5262</strain>
    </source>
</reference>
<proteinExistence type="predicted"/>
<protein>
    <submittedName>
        <fullName evidence="1">Uncharacterized protein</fullName>
    </submittedName>
</protein>
<comment type="caution">
    <text evidence="1">The sequence shown here is derived from an EMBL/GenBank/DDBJ whole genome shotgun (WGS) entry which is preliminary data.</text>
</comment>